<organism evidence="5 6">
    <name type="scientific">Dongia soli</name>
    <dbReference type="NCBI Taxonomy" id="600628"/>
    <lineage>
        <taxon>Bacteria</taxon>
        <taxon>Pseudomonadati</taxon>
        <taxon>Pseudomonadota</taxon>
        <taxon>Alphaproteobacteria</taxon>
        <taxon>Rhodospirillales</taxon>
        <taxon>Dongiaceae</taxon>
        <taxon>Dongia</taxon>
    </lineage>
</organism>
<protein>
    <submittedName>
        <fullName evidence="5">Transglycosylase SLT domain-containing protein</fullName>
    </submittedName>
</protein>
<name>A0ABU5E972_9PROT</name>
<evidence type="ECO:0000256" key="2">
    <source>
        <dbReference type="ARBA" id="ARBA00009387"/>
    </source>
</evidence>
<sequence>MKCGKILALLLTITAGASWASASWSASPCSRSDYDIQIAAAVIEWWPDVAPDTGFYAWKAQLCQESRLDPRAVSPAGAKGLAQFMPGTWREVAIELGLGKRTAFDPWAAIDAGAYYMAKLRRFPDWRRWQDPERHRMSQASYNAGPGNIRKALRLCPAQSWSGVARCLPTVTGRHALETITYVERIAEWQRMLGGQ</sequence>
<feature type="domain" description="Transglycosylase SLT" evidence="4">
    <location>
        <begin position="64"/>
        <end position="154"/>
    </location>
</feature>
<reference evidence="5 6" key="1">
    <citation type="journal article" date="2016" name="Antonie Van Leeuwenhoek">
        <title>Dongia soli sp. nov., isolated from soil from Dokdo, Korea.</title>
        <authorList>
            <person name="Kim D.U."/>
            <person name="Lee H."/>
            <person name="Kim H."/>
            <person name="Kim S.G."/>
            <person name="Ka J.O."/>
        </authorList>
    </citation>
    <scope>NUCLEOTIDE SEQUENCE [LARGE SCALE GENOMIC DNA]</scope>
    <source>
        <strain evidence="5 6">D78</strain>
    </source>
</reference>
<dbReference type="RefSeq" id="WP_320507349.1">
    <property type="nucleotide sequence ID" value="NZ_JAXCLW010000001.1"/>
</dbReference>
<feature type="chain" id="PRO_5047180389" evidence="3">
    <location>
        <begin position="23"/>
        <end position="196"/>
    </location>
</feature>
<keyword evidence="3" id="KW-0732">Signal</keyword>
<dbReference type="Pfam" id="PF01464">
    <property type="entry name" value="SLT"/>
    <property type="match status" value="1"/>
</dbReference>
<dbReference type="EMBL" id="JAXCLW010000001">
    <property type="protein sequence ID" value="MDY0882324.1"/>
    <property type="molecule type" value="Genomic_DNA"/>
</dbReference>
<comment type="caution">
    <text evidence="5">The sequence shown here is derived from an EMBL/GenBank/DDBJ whole genome shotgun (WGS) entry which is preliminary data.</text>
</comment>
<comment type="similarity">
    <text evidence="1">Belongs to the transglycosylase Slt family.</text>
</comment>
<dbReference type="PANTHER" id="PTHR37423">
    <property type="entry name" value="SOLUBLE LYTIC MUREIN TRANSGLYCOSYLASE-RELATED"/>
    <property type="match status" value="1"/>
</dbReference>
<gene>
    <name evidence="5" type="ORF">SMD27_05690</name>
</gene>
<proteinExistence type="inferred from homology"/>
<dbReference type="Gene3D" id="1.10.530.10">
    <property type="match status" value="1"/>
</dbReference>
<evidence type="ECO:0000313" key="6">
    <source>
        <dbReference type="Proteomes" id="UP001279642"/>
    </source>
</evidence>
<accession>A0ABU5E972</accession>
<dbReference type="SUPFAM" id="SSF53955">
    <property type="entry name" value="Lysozyme-like"/>
    <property type="match status" value="1"/>
</dbReference>
<evidence type="ECO:0000259" key="4">
    <source>
        <dbReference type="Pfam" id="PF01464"/>
    </source>
</evidence>
<dbReference type="InterPro" id="IPR008258">
    <property type="entry name" value="Transglycosylase_SLT_dom_1"/>
</dbReference>
<evidence type="ECO:0000256" key="3">
    <source>
        <dbReference type="SAM" id="SignalP"/>
    </source>
</evidence>
<dbReference type="PANTHER" id="PTHR37423:SF2">
    <property type="entry name" value="MEMBRANE-BOUND LYTIC MUREIN TRANSGLYCOSYLASE C"/>
    <property type="match status" value="1"/>
</dbReference>
<dbReference type="InterPro" id="IPR023346">
    <property type="entry name" value="Lysozyme-like_dom_sf"/>
</dbReference>
<evidence type="ECO:0000313" key="5">
    <source>
        <dbReference type="EMBL" id="MDY0882324.1"/>
    </source>
</evidence>
<evidence type="ECO:0000256" key="1">
    <source>
        <dbReference type="ARBA" id="ARBA00007734"/>
    </source>
</evidence>
<feature type="signal peptide" evidence="3">
    <location>
        <begin position="1"/>
        <end position="22"/>
    </location>
</feature>
<dbReference type="Proteomes" id="UP001279642">
    <property type="component" value="Unassembled WGS sequence"/>
</dbReference>
<comment type="similarity">
    <text evidence="2">Belongs to the virb1 family.</text>
</comment>
<keyword evidence="6" id="KW-1185">Reference proteome</keyword>